<dbReference type="SMART" id="SM00558">
    <property type="entry name" value="JmjC"/>
    <property type="match status" value="1"/>
</dbReference>
<dbReference type="EMBL" id="VCEJ01000004">
    <property type="protein sequence ID" value="TLV01333.1"/>
    <property type="molecule type" value="Genomic_DNA"/>
</dbReference>
<dbReference type="GO" id="GO:0005737">
    <property type="term" value="C:cytoplasm"/>
    <property type="evidence" value="ECO:0007669"/>
    <property type="project" value="UniProtKB-SubCell"/>
</dbReference>
<dbReference type="Gene3D" id="2.60.120.650">
    <property type="entry name" value="Cupin"/>
    <property type="match status" value="1"/>
</dbReference>
<dbReference type="PROSITE" id="PS51184">
    <property type="entry name" value="JMJC"/>
    <property type="match status" value="1"/>
</dbReference>
<evidence type="ECO:0000259" key="4">
    <source>
        <dbReference type="PROSITE" id="PS51184"/>
    </source>
</evidence>
<dbReference type="Pfam" id="PF13621">
    <property type="entry name" value="Cupin_8"/>
    <property type="match status" value="1"/>
</dbReference>
<reference evidence="5 6" key="1">
    <citation type="submission" date="2019-05" db="EMBL/GenBank/DDBJ databases">
        <authorList>
            <person name="Qu J.-H."/>
        </authorList>
    </citation>
    <scope>NUCLEOTIDE SEQUENCE [LARGE SCALE GENOMIC DNA]</scope>
    <source>
        <strain evidence="5 6">T17</strain>
    </source>
</reference>
<dbReference type="PANTHER" id="PTHR12461:SF43">
    <property type="entry name" value="HSPB1-ASSOCIATED PROTEIN 1"/>
    <property type="match status" value="1"/>
</dbReference>
<protein>
    <recommendedName>
        <fullName evidence="4">JmjC domain-containing protein</fullName>
    </recommendedName>
</protein>
<dbReference type="InterPro" id="IPR003347">
    <property type="entry name" value="JmjC_dom"/>
</dbReference>
<evidence type="ECO:0000313" key="6">
    <source>
        <dbReference type="Proteomes" id="UP000306402"/>
    </source>
</evidence>
<dbReference type="SUPFAM" id="SSF51197">
    <property type="entry name" value="Clavaminate synthase-like"/>
    <property type="match status" value="1"/>
</dbReference>
<dbReference type="OrthoDB" id="2942327at2"/>
<dbReference type="AlphaFoldDB" id="A0A5R9KYH5"/>
<keyword evidence="2" id="KW-0963">Cytoplasm</keyword>
<evidence type="ECO:0000256" key="1">
    <source>
        <dbReference type="ARBA" id="ARBA00004496"/>
    </source>
</evidence>
<evidence type="ECO:0000256" key="3">
    <source>
        <dbReference type="ARBA" id="ARBA00037342"/>
    </source>
</evidence>
<evidence type="ECO:0000256" key="2">
    <source>
        <dbReference type="ARBA" id="ARBA00022490"/>
    </source>
</evidence>
<name>A0A5R9KYH5_9BACT</name>
<keyword evidence="6" id="KW-1185">Reference proteome</keyword>
<proteinExistence type="predicted"/>
<feature type="domain" description="JmjC" evidence="4">
    <location>
        <begin position="116"/>
        <end position="267"/>
    </location>
</feature>
<gene>
    <name evidence="5" type="ORF">FEN17_18020</name>
</gene>
<organism evidence="5 6">
    <name type="scientific">Dyadobacter luticola</name>
    <dbReference type="NCBI Taxonomy" id="1979387"/>
    <lineage>
        <taxon>Bacteria</taxon>
        <taxon>Pseudomonadati</taxon>
        <taxon>Bacteroidota</taxon>
        <taxon>Cytophagia</taxon>
        <taxon>Cytophagales</taxon>
        <taxon>Spirosomataceae</taxon>
        <taxon>Dyadobacter</taxon>
    </lineage>
</organism>
<dbReference type="PANTHER" id="PTHR12461">
    <property type="entry name" value="HYPOXIA-INDUCIBLE FACTOR 1 ALPHA INHIBITOR-RELATED"/>
    <property type="match status" value="1"/>
</dbReference>
<evidence type="ECO:0000313" key="5">
    <source>
        <dbReference type="EMBL" id="TLV01333.1"/>
    </source>
</evidence>
<dbReference type="InterPro" id="IPR041667">
    <property type="entry name" value="Cupin_8"/>
</dbReference>
<comment type="subcellular location">
    <subcellularLocation>
        <location evidence="1">Cytoplasm</location>
    </subcellularLocation>
</comment>
<dbReference type="Proteomes" id="UP000306402">
    <property type="component" value="Unassembled WGS sequence"/>
</dbReference>
<accession>A0A5R9KYH5</accession>
<comment type="function">
    <text evidence="3">May play a role in cellular stress response.</text>
</comment>
<comment type="caution">
    <text evidence="5">The sequence shown here is derived from an EMBL/GenBank/DDBJ whole genome shotgun (WGS) entry which is preliminary data.</text>
</comment>
<sequence length="267" mass="31107">MPPTKFQSCVELTPDIKRIEYISAEYFLSHKYNLVTKGIPFVVRNFFDIVDRDTLFRFLRTSFEGKNLTVRSHSTIQEYAHKRTYSQIDMIDYIEMLGMDRQEVIPYAANNSLGFENFNSLHLTFPFPDLKNQLEDPKIWIGAAGTSTPLHMDSCDNFCYHLLGSKKWIIFSIRDCEYLYLERNSYGTSANPLSEFSTSRLNIDYPDHETFPLFKHAAAFELTLEAGELLYLPYGWAHSVKNLTTSAMINIWFRLDGYIPLLLRKTK</sequence>